<comment type="caution">
    <text evidence="2">The sequence shown here is derived from an EMBL/GenBank/DDBJ whole genome shotgun (WGS) entry which is preliminary data.</text>
</comment>
<name>A0ABR9W909_9BACT</name>
<feature type="transmembrane region" description="Helical" evidence="1">
    <location>
        <begin position="64"/>
        <end position="86"/>
    </location>
</feature>
<dbReference type="PANTHER" id="PTHR37314">
    <property type="entry name" value="SLR0142 PROTEIN"/>
    <property type="match status" value="1"/>
</dbReference>
<keyword evidence="1" id="KW-0812">Transmembrane</keyword>
<gene>
    <name evidence="2" type="ORF">IEE83_08755</name>
</gene>
<organism evidence="2 3">
    <name type="scientific">Dyadobacter subterraneus</name>
    <dbReference type="NCBI Taxonomy" id="2773304"/>
    <lineage>
        <taxon>Bacteria</taxon>
        <taxon>Pseudomonadati</taxon>
        <taxon>Bacteroidota</taxon>
        <taxon>Cytophagia</taxon>
        <taxon>Cytophagales</taxon>
        <taxon>Spirosomataceae</taxon>
        <taxon>Dyadobacter</taxon>
    </lineage>
</organism>
<feature type="transmembrane region" description="Helical" evidence="1">
    <location>
        <begin position="20"/>
        <end position="43"/>
    </location>
</feature>
<keyword evidence="3" id="KW-1185">Reference proteome</keyword>
<feature type="transmembrane region" description="Helical" evidence="1">
    <location>
        <begin position="182"/>
        <end position="202"/>
    </location>
</feature>
<feature type="transmembrane region" description="Helical" evidence="1">
    <location>
        <begin position="92"/>
        <end position="112"/>
    </location>
</feature>
<accession>A0ABR9W909</accession>
<evidence type="ECO:0000256" key="1">
    <source>
        <dbReference type="SAM" id="Phobius"/>
    </source>
</evidence>
<sequence>MLRHLGTKRTYAHNVKLASLLGITAGFVNAAGFLGFAVLTTNVTGHAALFAERIAFQDWTTARIVALWMSLFLAGAFISSLIVSSIGRNQQYSYVIAIFIEILILLIVALLGHRYHGELIAKEFFAGSLLFAMGMQNSLVSMVSGSVVRTTHLTGTFTDLGIELGQLLRKKKEERMQLKARIKLRIAIILFFMLGALAGALLFRRVDFSAFLFPVMILLFTLLYDMLRLRIKRFYHHHKT</sequence>
<evidence type="ECO:0000313" key="2">
    <source>
        <dbReference type="EMBL" id="MBE9461970.1"/>
    </source>
</evidence>
<dbReference type="EMBL" id="JACYGY010000001">
    <property type="protein sequence ID" value="MBE9461970.1"/>
    <property type="molecule type" value="Genomic_DNA"/>
</dbReference>
<dbReference type="PANTHER" id="PTHR37314:SF4">
    <property type="entry name" value="UPF0700 TRANSMEMBRANE PROTEIN YOAK"/>
    <property type="match status" value="1"/>
</dbReference>
<evidence type="ECO:0000313" key="3">
    <source>
        <dbReference type="Proteomes" id="UP000634134"/>
    </source>
</evidence>
<proteinExistence type="predicted"/>
<keyword evidence="1" id="KW-1133">Transmembrane helix</keyword>
<feature type="transmembrane region" description="Helical" evidence="1">
    <location>
        <begin position="208"/>
        <end position="227"/>
    </location>
</feature>
<dbReference type="Proteomes" id="UP000634134">
    <property type="component" value="Unassembled WGS sequence"/>
</dbReference>
<dbReference type="InterPro" id="IPR010699">
    <property type="entry name" value="DUF1275"/>
</dbReference>
<protein>
    <submittedName>
        <fullName evidence="2">DUF1275 domain-containing protein</fullName>
    </submittedName>
</protein>
<dbReference type="Pfam" id="PF06912">
    <property type="entry name" value="DUF1275"/>
    <property type="match status" value="1"/>
</dbReference>
<reference evidence="3" key="1">
    <citation type="submission" date="2023-07" db="EMBL/GenBank/DDBJ databases">
        <title>Dyadobacter sp. nov 'subterranea' isolated from contaminted grondwater.</title>
        <authorList>
            <person name="Szabo I."/>
            <person name="Al-Omari J."/>
            <person name="Szerdahelyi S.G."/>
            <person name="Rado J."/>
        </authorList>
    </citation>
    <scope>NUCLEOTIDE SEQUENCE [LARGE SCALE GENOMIC DNA]</scope>
    <source>
        <strain evidence="3">UP-52</strain>
    </source>
</reference>
<keyword evidence="1" id="KW-0472">Membrane</keyword>